<evidence type="ECO:0000313" key="2">
    <source>
        <dbReference type="EMBL" id="MBX72876.1"/>
    </source>
</evidence>
<proteinExistence type="predicted"/>
<accession>A0A2P2R0V5</accession>
<organism evidence="2">
    <name type="scientific">Rhizophora mucronata</name>
    <name type="common">Asiatic mangrove</name>
    <dbReference type="NCBI Taxonomy" id="61149"/>
    <lineage>
        <taxon>Eukaryota</taxon>
        <taxon>Viridiplantae</taxon>
        <taxon>Streptophyta</taxon>
        <taxon>Embryophyta</taxon>
        <taxon>Tracheophyta</taxon>
        <taxon>Spermatophyta</taxon>
        <taxon>Magnoliopsida</taxon>
        <taxon>eudicotyledons</taxon>
        <taxon>Gunneridae</taxon>
        <taxon>Pentapetalae</taxon>
        <taxon>rosids</taxon>
        <taxon>fabids</taxon>
        <taxon>Malpighiales</taxon>
        <taxon>Rhizophoraceae</taxon>
        <taxon>Rhizophora</taxon>
    </lineage>
</organism>
<name>A0A2P2R0V5_RHIMU</name>
<protein>
    <submittedName>
        <fullName evidence="2">Uncharacterized protein</fullName>
    </submittedName>
</protein>
<dbReference type="AlphaFoldDB" id="A0A2P2R0V5"/>
<dbReference type="EMBL" id="GGEC01092392">
    <property type="protein sequence ID" value="MBX72876.1"/>
    <property type="molecule type" value="Transcribed_RNA"/>
</dbReference>
<feature type="compositionally biased region" description="Polar residues" evidence="1">
    <location>
        <begin position="1"/>
        <end position="21"/>
    </location>
</feature>
<sequence>MSSNVTGFVSLPSTPFSTSTARGRPPGNFDPGTGSFCPLQLFAFGSFHRAPL</sequence>
<feature type="region of interest" description="Disordered" evidence="1">
    <location>
        <begin position="1"/>
        <end position="32"/>
    </location>
</feature>
<reference evidence="2" key="1">
    <citation type="submission" date="2018-02" db="EMBL/GenBank/DDBJ databases">
        <title>Rhizophora mucronata_Transcriptome.</title>
        <authorList>
            <person name="Meera S.P."/>
            <person name="Sreeshan A."/>
            <person name="Augustine A."/>
        </authorList>
    </citation>
    <scope>NUCLEOTIDE SEQUENCE</scope>
    <source>
        <tissue evidence="2">Leaf</tissue>
    </source>
</reference>
<evidence type="ECO:0000256" key="1">
    <source>
        <dbReference type="SAM" id="MobiDB-lite"/>
    </source>
</evidence>